<evidence type="ECO:0000256" key="6">
    <source>
        <dbReference type="PIRSR" id="PIRSR602324-1"/>
    </source>
</evidence>
<dbReference type="EMBL" id="SGWV01000009">
    <property type="protein sequence ID" value="RZS54479.1"/>
    <property type="molecule type" value="Genomic_DNA"/>
</dbReference>
<dbReference type="PANTHER" id="PTHR35008:SF8">
    <property type="entry name" value="ALCOHOL DEHYDROGENASE CYTOCHROME C SUBUNIT"/>
    <property type="match status" value="1"/>
</dbReference>
<dbReference type="Proteomes" id="UP000293433">
    <property type="component" value="Unassembled WGS sequence"/>
</dbReference>
<keyword evidence="4" id="KW-0249">Electron transport</keyword>
<accession>A0A4Q7LLQ0</accession>
<dbReference type="InterPro" id="IPR051459">
    <property type="entry name" value="Cytochrome_c-type_DH"/>
</dbReference>
<dbReference type="Pfam" id="PF13442">
    <property type="entry name" value="Cytochrome_CBB3"/>
    <property type="match status" value="1"/>
</dbReference>
<sequence length="372" mass="38629">MSSSRERLMRKAWRAALGLGLVFGAAASLAAEPGYAGIGRPATAKEIAAWDIDVRPDFKGLPKGSGSVAQGQDIWEAKCAGCHGVFGEANEVFSPLVGGTTAEDVKTGRVARLNDPAFPGRTTLMKVATVSTLWDYINRAMPWNAPKSLKPDEVYAVTAFLLNLGGVLPDNFVMSDANIAEVQARMPNRNGMTLDHALWPGKALPGQAKVSTRKPDVLARACMSNCEPEPNIASFLPDFARNAHGNLAEQNRIVGAQHGVDTTRPAGAIGTAVSAVAAPAKAAAPSASAAVLALAQKHTCTACHAVDGKLVGPSFKEIAAKHGTRADAVAYLTGKIRSGGAGVWGAIPMPAQTLPEAEAQQIAAWLAAGAKK</sequence>
<dbReference type="PROSITE" id="PS51007">
    <property type="entry name" value="CYTC"/>
    <property type="match status" value="2"/>
</dbReference>
<dbReference type="AlphaFoldDB" id="A0A4Q7LLQ0"/>
<feature type="domain" description="Cytochrome c" evidence="8">
    <location>
        <begin position="283"/>
        <end position="370"/>
    </location>
</feature>
<evidence type="ECO:0000256" key="3">
    <source>
        <dbReference type="ARBA" id="ARBA00022723"/>
    </source>
</evidence>
<reference evidence="9 10" key="1">
    <citation type="submission" date="2019-02" db="EMBL/GenBank/DDBJ databases">
        <title>Genomic Encyclopedia of Type Strains, Phase IV (KMG-IV): sequencing the most valuable type-strain genomes for metagenomic binning, comparative biology and taxonomic classification.</title>
        <authorList>
            <person name="Goeker M."/>
        </authorList>
    </citation>
    <scope>NUCLEOTIDE SEQUENCE [LARGE SCALE GENOMIC DNA]</scope>
    <source>
        <strain evidence="9 10">DSM 10617</strain>
    </source>
</reference>
<comment type="caution">
    <text evidence="9">The sequence shown here is derived from an EMBL/GenBank/DDBJ whole genome shotgun (WGS) entry which is preliminary data.</text>
</comment>
<feature type="binding site" description="covalent" evidence="6">
    <location>
        <position position="304"/>
    </location>
    <ligand>
        <name>heme c</name>
        <dbReference type="ChEBI" id="CHEBI:61717"/>
    </ligand>
</feature>
<dbReference type="GO" id="GO:0005506">
    <property type="term" value="F:iron ion binding"/>
    <property type="evidence" value="ECO:0007669"/>
    <property type="project" value="InterPro"/>
</dbReference>
<evidence type="ECO:0000256" key="5">
    <source>
        <dbReference type="ARBA" id="ARBA00023004"/>
    </source>
</evidence>
<dbReference type="PRINTS" id="PR00606">
    <property type="entry name" value="CYTCHROMECID"/>
</dbReference>
<evidence type="ECO:0000313" key="9">
    <source>
        <dbReference type="EMBL" id="RZS54479.1"/>
    </source>
</evidence>
<evidence type="ECO:0000313" key="10">
    <source>
        <dbReference type="Proteomes" id="UP000293433"/>
    </source>
</evidence>
<dbReference type="OrthoDB" id="9811281at2"/>
<keyword evidence="10" id="KW-1185">Reference proteome</keyword>
<organism evidence="9 10">
    <name type="scientific">Sphaerotilus mobilis</name>
    <dbReference type="NCBI Taxonomy" id="47994"/>
    <lineage>
        <taxon>Bacteria</taxon>
        <taxon>Pseudomonadati</taxon>
        <taxon>Pseudomonadota</taxon>
        <taxon>Betaproteobacteria</taxon>
        <taxon>Burkholderiales</taxon>
        <taxon>Sphaerotilaceae</taxon>
        <taxon>Sphaerotilus</taxon>
    </lineage>
</organism>
<keyword evidence="7" id="KW-0732">Signal</keyword>
<dbReference type="InterPro" id="IPR009056">
    <property type="entry name" value="Cyt_c-like_dom"/>
</dbReference>
<evidence type="ECO:0000256" key="7">
    <source>
        <dbReference type="SAM" id="SignalP"/>
    </source>
</evidence>
<dbReference type="InterPro" id="IPR036909">
    <property type="entry name" value="Cyt_c-like_dom_sf"/>
</dbReference>
<evidence type="ECO:0000259" key="8">
    <source>
        <dbReference type="PROSITE" id="PS51007"/>
    </source>
</evidence>
<dbReference type="Gene3D" id="1.10.760.10">
    <property type="entry name" value="Cytochrome c-like domain"/>
    <property type="match status" value="2"/>
</dbReference>
<feature type="domain" description="Cytochrome c" evidence="8">
    <location>
        <begin position="66"/>
        <end position="165"/>
    </location>
</feature>
<dbReference type="GO" id="GO:0009055">
    <property type="term" value="F:electron transfer activity"/>
    <property type="evidence" value="ECO:0007669"/>
    <property type="project" value="InterPro"/>
</dbReference>
<proteinExistence type="predicted"/>
<evidence type="ECO:0000256" key="1">
    <source>
        <dbReference type="ARBA" id="ARBA00022448"/>
    </source>
</evidence>
<name>A0A4Q7LLQ0_9BURK</name>
<keyword evidence="1" id="KW-0813">Transport</keyword>
<dbReference type="GO" id="GO:0020037">
    <property type="term" value="F:heme binding"/>
    <property type="evidence" value="ECO:0007669"/>
    <property type="project" value="InterPro"/>
</dbReference>
<comment type="PTM">
    <text evidence="6">Binds 1 heme c group covalently per subunit.</text>
</comment>
<feature type="signal peptide" evidence="7">
    <location>
        <begin position="1"/>
        <end position="30"/>
    </location>
</feature>
<dbReference type="PANTHER" id="PTHR35008">
    <property type="entry name" value="BLL4482 PROTEIN-RELATED"/>
    <property type="match status" value="1"/>
</dbReference>
<feature type="chain" id="PRO_5020568750" evidence="7">
    <location>
        <begin position="31"/>
        <end position="372"/>
    </location>
</feature>
<keyword evidence="3 6" id="KW-0479">Metal-binding</keyword>
<gene>
    <name evidence="9" type="ORF">EV685_1956</name>
</gene>
<evidence type="ECO:0000256" key="2">
    <source>
        <dbReference type="ARBA" id="ARBA00022617"/>
    </source>
</evidence>
<evidence type="ECO:0000256" key="4">
    <source>
        <dbReference type="ARBA" id="ARBA00022982"/>
    </source>
</evidence>
<protein>
    <submittedName>
        <fullName evidence="9">Sulfur dehydrogenase subunit SoxD</fullName>
    </submittedName>
</protein>
<keyword evidence="2 6" id="KW-0349">Heme</keyword>
<dbReference type="RefSeq" id="WP_130481830.1">
    <property type="nucleotide sequence ID" value="NZ_SGWV01000009.1"/>
</dbReference>
<dbReference type="SUPFAM" id="SSF46626">
    <property type="entry name" value="Cytochrome c"/>
    <property type="match status" value="2"/>
</dbReference>
<feature type="binding site" description="covalent" evidence="6">
    <location>
        <position position="349"/>
    </location>
    <ligand>
        <name>heme c</name>
        <dbReference type="ChEBI" id="CHEBI:61717"/>
    </ligand>
</feature>
<keyword evidence="5 6" id="KW-0408">Iron</keyword>
<feature type="binding site" description="covalent" evidence="6">
    <location>
        <position position="300"/>
    </location>
    <ligand>
        <name>heme c</name>
        <dbReference type="ChEBI" id="CHEBI:61717"/>
    </ligand>
</feature>
<dbReference type="Pfam" id="PF00034">
    <property type="entry name" value="Cytochrom_C"/>
    <property type="match status" value="1"/>
</dbReference>
<dbReference type="InterPro" id="IPR002324">
    <property type="entry name" value="Cyt_c_ID"/>
</dbReference>